<gene>
    <name evidence="2" type="ORF">J4G33_07895</name>
</gene>
<name>A0A939RW15_9CELL</name>
<sequence length="102" mass="11472">MARPNPRVANGHRRRELRKRVLREEDRCGICGQLVDKTLPHGLPESPEVDEIMPVSLGGDPLARTNVRLSHRRICNQRRGNGNNERAQAHAARGPVIASNIW</sequence>
<dbReference type="Gene3D" id="1.10.30.50">
    <property type="match status" value="1"/>
</dbReference>
<evidence type="ECO:0008006" key="4">
    <source>
        <dbReference type="Google" id="ProtNLM"/>
    </source>
</evidence>
<comment type="caution">
    <text evidence="2">The sequence shown here is derived from an EMBL/GenBank/DDBJ whole genome shotgun (WGS) entry which is preliminary data.</text>
</comment>
<dbReference type="AlphaFoldDB" id="A0A939RW15"/>
<evidence type="ECO:0000256" key="1">
    <source>
        <dbReference type="SAM" id="MobiDB-lite"/>
    </source>
</evidence>
<dbReference type="Proteomes" id="UP000664209">
    <property type="component" value="Unassembled WGS sequence"/>
</dbReference>
<accession>A0A939RW15</accession>
<dbReference type="EMBL" id="JAGEMK010000003">
    <property type="protein sequence ID" value="MBO1751721.1"/>
    <property type="molecule type" value="Genomic_DNA"/>
</dbReference>
<protein>
    <recommendedName>
        <fullName evidence="4">HNH endonuclease</fullName>
    </recommendedName>
</protein>
<evidence type="ECO:0000313" key="3">
    <source>
        <dbReference type="Proteomes" id="UP000664209"/>
    </source>
</evidence>
<reference evidence="2" key="1">
    <citation type="submission" date="2021-03" db="EMBL/GenBank/DDBJ databases">
        <title>Actinotalea soli sp. nov., isolated from soil.</title>
        <authorList>
            <person name="Ping W."/>
            <person name="Zhang J."/>
        </authorList>
    </citation>
    <scope>NUCLEOTIDE SEQUENCE</scope>
    <source>
        <strain evidence="2">BY-33</strain>
    </source>
</reference>
<proteinExistence type="predicted"/>
<feature type="region of interest" description="Disordered" evidence="1">
    <location>
        <begin position="77"/>
        <end position="102"/>
    </location>
</feature>
<dbReference type="RefSeq" id="WP_208055393.1">
    <property type="nucleotide sequence ID" value="NZ_JAGEMK010000003.1"/>
</dbReference>
<keyword evidence="3" id="KW-1185">Reference proteome</keyword>
<organism evidence="2 3">
    <name type="scientific">Actinotalea soli</name>
    <dbReference type="NCBI Taxonomy" id="2819234"/>
    <lineage>
        <taxon>Bacteria</taxon>
        <taxon>Bacillati</taxon>
        <taxon>Actinomycetota</taxon>
        <taxon>Actinomycetes</taxon>
        <taxon>Micrococcales</taxon>
        <taxon>Cellulomonadaceae</taxon>
        <taxon>Actinotalea</taxon>
    </lineage>
</organism>
<evidence type="ECO:0000313" key="2">
    <source>
        <dbReference type="EMBL" id="MBO1751721.1"/>
    </source>
</evidence>